<evidence type="ECO:0000313" key="3">
    <source>
        <dbReference type="Proteomes" id="UP001642464"/>
    </source>
</evidence>
<evidence type="ECO:0008006" key="4">
    <source>
        <dbReference type="Google" id="ProtNLM"/>
    </source>
</evidence>
<evidence type="ECO:0000313" key="1">
    <source>
        <dbReference type="EMBL" id="CAK9000069.1"/>
    </source>
</evidence>
<protein>
    <recommendedName>
        <fullName evidence="4">DDE-1 domain-containing protein</fullName>
    </recommendedName>
</protein>
<name>A0ABP0IFF1_9DINO</name>
<gene>
    <name evidence="1" type="ORF">SCF082_LOCUS6337</name>
    <name evidence="2" type="ORF">SCF082_LOCUS6363</name>
</gene>
<dbReference type="EMBL" id="CAXAMM010003492">
    <property type="protein sequence ID" value="CAK9000127.1"/>
    <property type="molecule type" value="Genomic_DNA"/>
</dbReference>
<sequence>MISYLHFLAGEIRQRRRHLGLSLKDACLVICDQASQHTAASFKRMRDEWCVQHNVVILSGDSDHLGCTIPGGYGAAGQPNDGWHQHLHQLNTAYCKVAMGWANSLALRKNLDGLNLGVQTTVTTKCLVGICFTCATPLLKEMEEAQTLPCEEFSLGCIESRCLRFAEPGKL</sequence>
<keyword evidence="3" id="KW-1185">Reference proteome</keyword>
<dbReference type="Proteomes" id="UP001642464">
    <property type="component" value="Unassembled WGS sequence"/>
</dbReference>
<organism evidence="1 3">
    <name type="scientific">Durusdinium trenchii</name>
    <dbReference type="NCBI Taxonomy" id="1381693"/>
    <lineage>
        <taxon>Eukaryota</taxon>
        <taxon>Sar</taxon>
        <taxon>Alveolata</taxon>
        <taxon>Dinophyceae</taxon>
        <taxon>Suessiales</taxon>
        <taxon>Symbiodiniaceae</taxon>
        <taxon>Durusdinium</taxon>
    </lineage>
</organism>
<evidence type="ECO:0000313" key="2">
    <source>
        <dbReference type="EMBL" id="CAK9000127.1"/>
    </source>
</evidence>
<dbReference type="EMBL" id="CAXAMM010003470">
    <property type="protein sequence ID" value="CAK9000069.1"/>
    <property type="molecule type" value="Genomic_DNA"/>
</dbReference>
<accession>A0ABP0IFF1</accession>
<comment type="caution">
    <text evidence="1">The sequence shown here is derived from an EMBL/GenBank/DDBJ whole genome shotgun (WGS) entry which is preliminary data.</text>
</comment>
<proteinExistence type="predicted"/>
<reference evidence="1 3" key="1">
    <citation type="submission" date="2024-02" db="EMBL/GenBank/DDBJ databases">
        <authorList>
            <person name="Chen Y."/>
            <person name="Shah S."/>
            <person name="Dougan E. K."/>
            <person name="Thang M."/>
            <person name="Chan C."/>
        </authorList>
    </citation>
    <scope>NUCLEOTIDE SEQUENCE [LARGE SCALE GENOMIC DNA]</scope>
</reference>